<feature type="non-terminal residue" evidence="1">
    <location>
        <position position="1"/>
    </location>
</feature>
<dbReference type="Proteomes" id="UP001203338">
    <property type="component" value="Unassembled WGS sequence"/>
</dbReference>
<comment type="caution">
    <text evidence="1">The sequence shown here is derived from an EMBL/GenBank/DDBJ whole genome shotgun (WGS) entry which is preliminary data.</text>
</comment>
<reference evidence="1 2" key="1">
    <citation type="submission" date="2022-05" db="EMBL/GenBank/DDBJ databases">
        <authorList>
            <person name="Park J.-S."/>
        </authorList>
    </citation>
    <scope>NUCLEOTIDE SEQUENCE [LARGE SCALE GENOMIC DNA]</scope>
    <source>
        <strain evidence="1 2">2012CJ34-2</strain>
    </source>
</reference>
<evidence type="ECO:0000313" key="2">
    <source>
        <dbReference type="Proteomes" id="UP001203338"/>
    </source>
</evidence>
<sequence>LLNLQRDYGADRLNAACARARAIGGYRLKHIRSILQSGLDQMPLEPAKQAALSLGDHENIRGAQFFQ</sequence>
<gene>
    <name evidence="1" type="ORF">M3P05_20475</name>
</gene>
<dbReference type="EMBL" id="JAMFLX010000106">
    <property type="protein sequence ID" value="MCL6272295.1"/>
    <property type="molecule type" value="Genomic_DNA"/>
</dbReference>
<protein>
    <submittedName>
        <fullName evidence="1">IS21 family transposase</fullName>
    </submittedName>
</protein>
<name>A0ABT0PLN5_9GAMM</name>
<evidence type="ECO:0000313" key="1">
    <source>
        <dbReference type="EMBL" id="MCL6272295.1"/>
    </source>
</evidence>
<accession>A0ABT0PLN5</accession>
<proteinExistence type="predicted"/>
<organism evidence="1 2">
    <name type="scientific">Parendozoicomonas callyspongiae</name>
    <dbReference type="NCBI Taxonomy" id="2942213"/>
    <lineage>
        <taxon>Bacteria</taxon>
        <taxon>Pseudomonadati</taxon>
        <taxon>Pseudomonadota</taxon>
        <taxon>Gammaproteobacteria</taxon>
        <taxon>Oceanospirillales</taxon>
        <taxon>Endozoicomonadaceae</taxon>
        <taxon>Parendozoicomonas</taxon>
    </lineage>
</organism>
<keyword evidence="2" id="KW-1185">Reference proteome</keyword>